<sequence length="141" mass="15944">MAILWQPLTDIYLCYLILNVSPSGAKLGHLVPHCIFCPCLLRDVLQDSMYLGLGDFIFYSLLMGKVTEFSIRDMNSEVLVDWNMIIACYFAILLGLLLTVIVLLVFERALPALPFSLTIGIMFYFLTSTVISPFLQLMQPI</sequence>
<dbReference type="GO" id="GO:0006509">
    <property type="term" value="P:membrane protein ectodomain proteolysis"/>
    <property type="evidence" value="ECO:0007669"/>
    <property type="project" value="TreeGrafter"/>
</dbReference>
<dbReference type="Proteomes" id="UP000887565">
    <property type="component" value="Unplaced"/>
</dbReference>
<dbReference type="Gene3D" id="1.10.472.100">
    <property type="entry name" value="Presenilin"/>
    <property type="match status" value="1"/>
</dbReference>
<dbReference type="InterPro" id="IPR042524">
    <property type="entry name" value="Presenilin_C"/>
</dbReference>
<evidence type="ECO:0000256" key="1">
    <source>
        <dbReference type="SAM" id="Phobius"/>
    </source>
</evidence>
<accession>A0A915HXF3</accession>
<name>A0A915HXF3_ROMCU</name>
<keyword evidence="1" id="KW-0472">Membrane</keyword>
<evidence type="ECO:0000313" key="3">
    <source>
        <dbReference type="WBParaSite" id="nRc.2.0.1.t05981-RA"/>
    </source>
</evidence>
<keyword evidence="1" id="KW-1133">Transmembrane helix</keyword>
<evidence type="ECO:0000313" key="2">
    <source>
        <dbReference type="Proteomes" id="UP000887565"/>
    </source>
</evidence>
<protein>
    <submittedName>
        <fullName evidence="3">Presenilin-like protein</fullName>
    </submittedName>
</protein>
<dbReference type="InterPro" id="IPR001108">
    <property type="entry name" value="Peptidase_A22A"/>
</dbReference>
<organism evidence="2 3">
    <name type="scientific">Romanomermis culicivorax</name>
    <name type="common">Nematode worm</name>
    <dbReference type="NCBI Taxonomy" id="13658"/>
    <lineage>
        <taxon>Eukaryota</taxon>
        <taxon>Metazoa</taxon>
        <taxon>Ecdysozoa</taxon>
        <taxon>Nematoda</taxon>
        <taxon>Enoplea</taxon>
        <taxon>Dorylaimia</taxon>
        <taxon>Mermithida</taxon>
        <taxon>Mermithoidea</taxon>
        <taxon>Mermithidae</taxon>
        <taxon>Romanomermis</taxon>
    </lineage>
</organism>
<proteinExistence type="predicted"/>
<dbReference type="GO" id="GO:0016485">
    <property type="term" value="P:protein processing"/>
    <property type="evidence" value="ECO:0007669"/>
    <property type="project" value="InterPro"/>
</dbReference>
<reference evidence="3" key="1">
    <citation type="submission" date="2022-11" db="UniProtKB">
        <authorList>
            <consortium name="WormBaseParasite"/>
        </authorList>
    </citation>
    <scope>IDENTIFICATION</scope>
</reference>
<dbReference type="WBParaSite" id="nRc.2.0.1.t05981-RA">
    <property type="protein sequence ID" value="nRc.2.0.1.t05981-RA"/>
    <property type="gene ID" value="nRc.2.0.1.g05981"/>
</dbReference>
<dbReference type="GO" id="GO:0042500">
    <property type="term" value="F:aspartic endopeptidase activity, intramembrane cleaving"/>
    <property type="evidence" value="ECO:0007669"/>
    <property type="project" value="InterPro"/>
</dbReference>
<keyword evidence="1" id="KW-0812">Transmembrane</keyword>
<dbReference type="PANTHER" id="PTHR10202">
    <property type="entry name" value="PRESENILIN"/>
    <property type="match status" value="1"/>
</dbReference>
<dbReference type="Pfam" id="PF01080">
    <property type="entry name" value="Presenilin"/>
    <property type="match status" value="1"/>
</dbReference>
<feature type="transmembrane region" description="Helical" evidence="1">
    <location>
        <begin position="79"/>
        <end position="106"/>
    </location>
</feature>
<feature type="transmembrane region" description="Helical" evidence="1">
    <location>
        <begin position="112"/>
        <end position="135"/>
    </location>
</feature>
<keyword evidence="2" id="KW-1185">Reference proteome</keyword>
<dbReference type="PANTHER" id="PTHR10202:SF13">
    <property type="entry name" value="PRESENILIN HOMOLOG"/>
    <property type="match status" value="1"/>
</dbReference>
<dbReference type="AlphaFoldDB" id="A0A915HXF3"/>
<dbReference type="GO" id="GO:0070765">
    <property type="term" value="C:gamma-secretase complex"/>
    <property type="evidence" value="ECO:0007669"/>
    <property type="project" value="TreeGrafter"/>
</dbReference>